<keyword evidence="4" id="KW-0762">Sugar transport</keyword>
<reference evidence="4 5" key="1">
    <citation type="submission" date="2021-06" db="EMBL/GenBank/DDBJ databases">
        <authorList>
            <person name="Sun Q."/>
            <person name="Li D."/>
        </authorList>
    </citation>
    <scope>NUCLEOTIDE SEQUENCE [LARGE SCALE GENOMIC DNA]</scope>
    <source>
        <strain evidence="4 5">MSJ-4</strain>
    </source>
</reference>
<dbReference type="Pfam" id="PF00358">
    <property type="entry name" value="PTS_EIIA_1"/>
    <property type="match status" value="1"/>
</dbReference>
<keyword evidence="1" id="KW-0598">Phosphotransferase system</keyword>
<feature type="domain" description="PTS EIIA type-1" evidence="3">
    <location>
        <begin position="23"/>
        <end position="126"/>
    </location>
</feature>
<keyword evidence="4" id="KW-0813">Transport</keyword>
<comment type="caution">
    <text evidence="4">The sequence shown here is derived from an EMBL/GenBank/DDBJ whole genome shotgun (WGS) entry which is preliminary data.</text>
</comment>
<evidence type="ECO:0000313" key="5">
    <source>
        <dbReference type="Proteomes" id="UP000736583"/>
    </source>
</evidence>
<evidence type="ECO:0000313" key="4">
    <source>
        <dbReference type="EMBL" id="MBU5590668.1"/>
    </source>
</evidence>
<dbReference type="RefSeq" id="WP_216455793.1">
    <property type="nucleotide sequence ID" value="NZ_JAHLQL010000001.1"/>
</dbReference>
<dbReference type="NCBIfam" id="TIGR00830">
    <property type="entry name" value="PTBA"/>
    <property type="match status" value="1"/>
</dbReference>
<accession>A0ABS6EWR6</accession>
<organism evidence="4 5">
    <name type="scientific">Clostridium simiarum</name>
    <dbReference type="NCBI Taxonomy" id="2841506"/>
    <lineage>
        <taxon>Bacteria</taxon>
        <taxon>Bacillati</taxon>
        <taxon>Bacillota</taxon>
        <taxon>Clostridia</taxon>
        <taxon>Eubacteriales</taxon>
        <taxon>Clostridiaceae</taxon>
        <taxon>Clostridium</taxon>
    </lineage>
</organism>
<gene>
    <name evidence="4" type="ORF">KQI89_02745</name>
</gene>
<sequence length="152" mass="16979">MNNKLELFLPVDGTVKPISEVNDYLFNKKIMGEGVAIEPKGNYLYAPIDGEITLVYEGRHALAIKTDAGLQILIHLGIDSVKLNGKGFAYYVNEGDKVKKGEKILFFDKEYIEKYASTTTPIVITNSELISNITFNYKANKVGDLLMEVNLK</sequence>
<protein>
    <submittedName>
        <fullName evidence="4">PTS glucose transporter subunit IIA</fullName>
    </submittedName>
</protein>
<keyword evidence="5" id="KW-1185">Reference proteome</keyword>
<dbReference type="InterPro" id="IPR050890">
    <property type="entry name" value="PTS_EIIA_component"/>
</dbReference>
<dbReference type="Proteomes" id="UP000736583">
    <property type="component" value="Unassembled WGS sequence"/>
</dbReference>
<dbReference type="PROSITE" id="PS51093">
    <property type="entry name" value="PTS_EIIA_TYPE_1"/>
    <property type="match status" value="1"/>
</dbReference>
<dbReference type="InterPro" id="IPR001127">
    <property type="entry name" value="PTS_EIIA_1_perm"/>
</dbReference>
<dbReference type="EMBL" id="JAHLQL010000001">
    <property type="protein sequence ID" value="MBU5590668.1"/>
    <property type="molecule type" value="Genomic_DNA"/>
</dbReference>
<proteinExistence type="predicted"/>
<keyword evidence="2" id="KW-0418">Kinase</keyword>
<dbReference type="PANTHER" id="PTHR45008:SF1">
    <property type="entry name" value="PTS SYSTEM GLUCOSE-SPECIFIC EIIA COMPONENT"/>
    <property type="match status" value="1"/>
</dbReference>
<name>A0ABS6EWR6_9CLOT</name>
<evidence type="ECO:0000259" key="3">
    <source>
        <dbReference type="PROSITE" id="PS51093"/>
    </source>
</evidence>
<evidence type="ECO:0000256" key="1">
    <source>
        <dbReference type="ARBA" id="ARBA00022683"/>
    </source>
</evidence>
<dbReference type="PANTHER" id="PTHR45008">
    <property type="entry name" value="PTS SYSTEM GLUCOSE-SPECIFIC EIIA COMPONENT"/>
    <property type="match status" value="1"/>
</dbReference>
<evidence type="ECO:0000256" key="2">
    <source>
        <dbReference type="ARBA" id="ARBA00022777"/>
    </source>
</evidence>
<keyword evidence="2" id="KW-0808">Transferase</keyword>